<dbReference type="Proteomes" id="UP000253862">
    <property type="component" value="Chromosome"/>
</dbReference>
<feature type="compositionally biased region" description="Polar residues" evidence="1">
    <location>
        <begin position="133"/>
        <end position="143"/>
    </location>
</feature>
<dbReference type="SUPFAM" id="SSF50346">
    <property type="entry name" value="PRC-barrel domain"/>
    <property type="match status" value="1"/>
</dbReference>
<feature type="region of interest" description="Disordered" evidence="1">
    <location>
        <begin position="121"/>
        <end position="143"/>
    </location>
</feature>
<evidence type="ECO:0000259" key="3">
    <source>
        <dbReference type="Pfam" id="PF05239"/>
    </source>
</evidence>
<feature type="signal peptide" evidence="2">
    <location>
        <begin position="1"/>
        <end position="22"/>
    </location>
</feature>
<dbReference type="AlphaFoldDB" id="A0A345JRV3"/>
<proteinExistence type="predicted"/>
<keyword evidence="2" id="KW-0732">Signal</keyword>
<evidence type="ECO:0000313" key="5">
    <source>
        <dbReference type="Proteomes" id="UP000253862"/>
    </source>
</evidence>
<name>A0A345JRV3_9GAMM</name>
<evidence type="ECO:0000313" key="4">
    <source>
        <dbReference type="EMBL" id="AXH30049.1"/>
    </source>
</evidence>
<protein>
    <submittedName>
        <fullName evidence="4">PRC-barrel domain containing protein</fullName>
    </submittedName>
</protein>
<dbReference type="InterPro" id="IPR027275">
    <property type="entry name" value="PRC-brl_dom"/>
</dbReference>
<accession>A0A345JRV3</accession>
<evidence type="ECO:0000256" key="2">
    <source>
        <dbReference type="SAM" id="SignalP"/>
    </source>
</evidence>
<evidence type="ECO:0000256" key="1">
    <source>
        <dbReference type="SAM" id="MobiDB-lite"/>
    </source>
</evidence>
<dbReference type="RefSeq" id="WP_084387444.1">
    <property type="nucleotide sequence ID" value="NZ_CP022375.1"/>
</dbReference>
<dbReference type="OrthoDB" id="8021018at2"/>
<feature type="domain" description="PRC-barrel" evidence="3">
    <location>
        <begin position="48"/>
        <end position="119"/>
    </location>
</feature>
<dbReference type="KEGG" id="foo:CGC45_05380"/>
<gene>
    <name evidence="4" type="ORF">CGC43_05380</name>
</gene>
<feature type="chain" id="PRO_5016566421" evidence="2">
    <location>
        <begin position="23"/>
        <end position="143"/>
    </location>
</feature>
<keyword evidence="5" id="KW-1185">Reference proteome</keyword>
<dbReference type="PANTHER" id="PTHR36505:SF1">
    <property type="entry name" value="BLR1072 PROTEIN"/>
    <property type="match status" value="1"/>
</dbReference>
<organism evidence="4 5">
    <name type="scientific">Francisella opportunistica</name>
    <dbReference type="NCBI Taxonomy" id="2016517"/>
    <lineage>
        <taxon>Bacteria</taxon>
        <taxon>Pseudomonadati</taxon>
        <taxon>Pseudomonadota</taxon>
        <taxon>Gammaproteobacteria</taxon>
        <taxon>Thiotrichales</taxon>
        <taxon>Francisellaceae</taxon>
        <taxon>Francisella</taxon>
    </lineage>
</organism>
<dbReference type="Pfam" id="PF05239">
    <property type="entry name" value="PRC"/>
    <property type="match status" value="1"/>
</dbReference>
<dbReference type="Gene3D" id="2.30.30.240">
    <property type="entry name" value="PRC-barrel domain"/>
    <property type="match status" value="1"/>
</dbReference>
<dbReference type="PANTHER" id="PTHR36505">
    <property type="entry name" value="BLR1072 PROTEIN"/>
    <property type="match status" value="1"/>
</dbReference>
<dbReference type="EMBL" id="CP022375">
    <property type="protein sequence ID" value="AXH30049.1"/>
    <property type="molecule type" value="Genomic_DNA"/>
</dbReference>
<sequence length="143" mass="15711">MKKAKLILVSILLVGGLGSSYSNENSSTSMLKTANHNEQNVANLALPASYLIGEKVVNYKGENLGKVKEIMINPNTGKVAYVVVSYGGFLGMGDKLFAFPIKAFNIDTANAQFKLRKSKEELEEAPGFDKNNWPETSSDYWNK</sequence>
<reference evidence="4 5" key="1">
    <citation type="submission" date="2017-07" db="EMBL/GenBank/DDBJ databases">
        <title>Complete genome sequences and comparative analysis of the novel pathogen Francisella opportunistica.</title>
        <authorList>
            <person name="Dietrich E.A."/>
            <person name="Kingry L.C."/>
            <person name="Petersen J.M."/>
        </authorList>
    </citation>
    <scope>NUCLEOTIDE SEQUENCE [LARGE SCALE GENOMIC DNA]</scope>
    <source>
        <strain evidence="4 5">14-2155</strain>
    </source>
</reference>
<dbReference type="InterPro" id="IPR011033">
    <property type="entry name" value="PRC_barrel-like_sf"/>
</dbReference>